<accession>A0AAD4I2N6</accession>
<evidence type="ECO:0000313" key="2">
    <source>
        <dbReference type="EMBL" id="KAG7293372.1"/>
    </source>
</evidence>
<dbReference type="InterPro" id="IPR002818">
    <property type="entry name" value="DJ-1/PfpI"/>
</dbReference>
<evidence type="ECO:0000313" key="3">
    <source>
        <dbReference type="Proteomes" id="UP001197093"/>
    </source>
</evidence>
<evidence type="ECO:0000259" key="1">
    <source>
        <dbReference type="Pfam" id="PF01965"/>
    </source>
</evidence>
<dbReference type="Pfam" id="PF01965">
    <property type="entry name" value="DJ-1_PfpI"/>
    <property type="match status" value="1"/>
</dbReference>
<dbReference type="Gene3D" id="3.40.50.880">
    <property type="match status" value="1"/>
</dbReference>
<dbReference type="EMBL" id="JAHCVI010000001">
    <property type="protein sequence ID" value="KAG7293372.1"/>
    <property type="molecule type" value="Genomic_DNA"/>
</dbReference>
<feature type="domain" description="DJ-1/PfpI" evidence="1">
    <location>
        <begin position="71"/>
        <end position="197"/>
    </location>
</feature>
<protein>
    <recommendedName>
        <fullName evidence="1">DJ-1/PfpI domain-containing protein</fullName>
    </recommendedName>
</protein>
<proteinExistence type="predicted"/>
<dbReference type="AlphaFoldDB" id="A0AAD4I2N6"/>
<comment type="caution">
    <text evidence="2">The sequence shown here is derived from an EMBL/GenBank/DDBJ whole genome shotgun (WGS) entry which is preliminary data.</text>
</comment>
<dbReference type="SUPFAM" id="SSF52317">
    <property type="entry name" value="Class I glutamine amidotransferase-like"/>
    <property type="match status" value="1"/>
</dbReference>
<keyword evidence="3" id="KW-1185">Reference proteome</keyword>
<dbReference type="InterPro" id="IPR029062">
    <property type="entry name" value="Class_I_gatase-like"/>
</dbReference>
<dbReference type="PANTHER" id="PTHR43130">
    <property type="entry name" value="ARAC-FAMILY TRANSCRIPTIONAL REGULATOR"/>
    <property type="match status" value="1"/>
</dbReference>
<name>A0AAD4I2N6_9PEZI</name>
<sequence>MAHKDARKTIRIGVFIPTDCQLLDMACVDVFGTMSYEYISMLGDLAPAPIVNLAPSVQIFYISMVQPGELIPLTSTAKLTCTHHLSDPVVQPGRLDMVLVPGPDPSINFDKIKEATDWLAAHAAQPDTDILSICTGIYLCGAAGLLKGRKACGPRGLQGDLAKKFEGVEWVGDKMRWVKDGNLWSSGGITNGNDLVAAYARLSGRFPGPVAEMGLAMTDTGDRPQLYGTGNVGFTIGIVWQAVKAMFMGIGKSKTA</sequence>
<dbReference type="PANTHER" id="PTHR43130:SF7">
    <property type="entry name" value="DJ-1_PFPI DOMAIN-CONTAINING PROTEIN"/>
    <property type="match status" value="1"/>
</dbReference>
<dbReference type="Proteomes" id="UP001197093">
    <property type="component" value="Unassembled WGS sequence"/>
</dbReference>
<reference evidence="2" key="1">
    <citation type="submission" date="2023-02" db="EMBL/GenBank/DDBJ databases">
        <authorList>
            <person name="Palmer J.M."/>
        </authorList>
    </citation>
    <scope>NUCLEOTIDE SEQUENCE</scope>
    <source>
        <strain evidence="2">FW57</strain>
    </source>
</reference>
<dbReference type="InterPro" id="IPR052158">
    <property type="entry name" value="INH-QAR"/>
</dbReference>
<gene>
    <name evidence="2" type="ORF">NEMBOFW57_003420</name>
</gene>
<organism evidence="2 3">
    <name type="scientific">Staphylotrichum longicolle</name>
    <dbReference type="NCBI Taxonomy" id="669026"/>
    <lineage>
        <taxon>Eukaryota</taxon>
        <taxon>Fungi</taxon>
        <taxon>Dikarya</taxon>
        <taxon>Ascomycota</taxon>
        <taxon>Pezizomycotina</taxon>
        <taxon>Sordariomycetes</taxon>
        <taxon>Sordariomycetidae</taxon>
        <taxon>Sordariales</taxon>
        <taxon>Chaetomiaceae</taxon>
        <taxon>Staphylotrichum</taxon>
    </lineage>
</organism>